<dbReference type="SUPFAM" id="SSF51161">
    <property type="entry name" value="Trimeric LpxA-like enzymes"/>
    <property type="match status" value="1"/>
</dbReference>
<name>C5BME5_TERTT</name>
<keyword evidence="1" id="KW-0808">Transferase</keyword>
<dbReference type="OrthoDB" id="9815592at2"/>
<sequence length="241" mass="27110">MRRNHQPWAVKFILNALNHFYVERILRPQFDRLGKCPAMLKPRSIKLTGHQIYAGDYLHIISSAEQPVTLTCWRSKQHDGKIELGNYCLISPGVKIAAAEQISIGDNCMLAAEVSISDCDWHGLYNRVRPFRCSAPVTLENNVWIGLRAIIGKGVTIGENSVVGAGAVVTGNVPPNVVVAGNPATVVKHLSPGKRYLKRDYLFQQAGDDFWNKQQALEKAFNRSNRWWYWLKTWVAPGDND</sequence>
<dbReference type="CDD" id="cd04647">
    <property type="entry name" value="LbH_MAT_like"/>
    <property type="match status" value="1"/>
</dbReference>
<evidence type="ECO:0000313" key="5">
    <source>
        <dbReference type="Proteomes" id="UP000009080"/>
    </source>
</evidence>
<dbReference type="Pfam" id="PF14602">
    <property type="entry name" value="Hexapep_2"/>
    <property type="match status" value="1"/>
</dbReference>
<keyword evidence="2" id="KW-0677">Repeat</keyword>
<dbReference type="Gene3D" id="2.160.10.10">
    <property type="entry name" value="Hexapeptide repeat proteins"/>
    <property type="match status" value="1"/>
</dbReference>
<keyword evidence="5" id="KW-1185">Reference proteome</keyword>
<evidence type="ECO:0000313" key="4">
    <source>
        <dbReference type="EMBL" id="ACR11712.1"/>
    </source>
</evidence>
<dbReference type="PROSITE" id="PS00101">
    <property type="entry name" value="HEXAPEP_TRANSFERASES"/>
    <property type="match status" value="1"/>
</dbReference>
<keyword evidence="3" id="KW-0012">Acyltransferase</keyword>
<protein>
    <submittedName>
        <fullName evidence="4">Acetyltransferase</fullName>
    </submittedName>
</protein>
<organism evidence="4 5">
    <name type="scientific">Teredinibacter turnerae (strain ATCC 39867 / T7901)</name>
    <dbReference type="NCBI Taxonomy" id="377629"/>
    <lineage>
        <taxon>Bacteria</taxon>
        <taxon>Pseudomonadati</taxon>
        <taxon>Pseudomonadota</taxon>
        <taxon>Gammaproteobacteria</taxon>
        <taxon>Cellvibrionales</taxon>
        <taxon>Cellvibrionaceae</taxon>
        <taxon>Teredinibacter</taxon>
    </lineage>
</organism>
<dbReference type="AlphaFoldDB" id="C5BME5"/>
<evidence type="ECO:0000256" key="2">
    <source>
        <dbReference type="ARBA" id="ARBA00022737"/>
    </source>
</evidence>
<gene>
    <name evidence="4" type="ordered locus">TERTU_0410</name>
</gene>
<dbReference type="RefSeq" id="WP_015817823.1">
    <property type="nucleotide sequence ID" value="NC_012997.1"/>
</dbReference>
<dbReference type="KEGG" id="ttu:TERTU_0410"/>
<dbReference type="InterPro" id="IPR001451">
    <property type="entry name" value="Hexapep"/>
</dbReference>
<dbReference type="PANTHER" id="PTHR23416">
    <property type="entry name" value="SIALIC ACID SYNTHASE-RELATED"/>
    <property type="match status" value="1"/>
</dbReference>
<dbReference type="HOGENOM" id="CLU_051638_7_0_6"/>
<dbReference type="EMBL" id="CP001614">
    <property type="protein sequence ID" value="ACR11712.1"/>
    <property type="molecule type" value="Genomic_DNA"/>
</dbReference>
<proteinExistence type="predicted"/>
<dbReference type="Proteomes" id="UP000009080">
    <property type="component" value="Chromosome"/>
</dbReference>
<evidence type="ECO:0000256" key="3">
    <source>
        <dbReference type="ARBA" id="ARBA00023315"/>
    </source>
</evidence>
<dbReference type="InterPro" id="IPR051159">
    <property type="entry name" value="Hexapeptide_acetyltransf"/>
</dbReference>
<dbReference type="eggNOG" id="COG0110">
    <property type="taxonomic scope" value="Bacteria"/>
</dbReference>
<dbReference type="InterPro" id="IPR018357">
    <property type="entry name" value="Hexapep_transf_CS"/>
</dbReference>
<dbReference type="GO" id="GO:0016746">
    <property type="term" value="F:acyltransferase activity"/>
    <property type="evidence" value="ECO:0007669"/>
    <property type="project" value="UniProtKB-KW"/>
</dbReference>
<reference evidence="4 5" key="1">
    <citation type="journal article" date="2009" name="PLoS ONE">
        <title>The complete genome of Teredinibacter turnerae T7901: an intracellular endosymbiont of marine wood-boring bivalves (shipworms).</title>
        <authorList>
            <person name="Yang J.C."/>
            <person name="Madupu R."/>
            <person name="Durkin A.S."/>
            <person name="Ekborg N.A."/>
            <person name="Pedamallu C.S."/>
            <person name="Hostetler J.B."/>
            <person name="Radune D."/>
            <person name="Toms B.S."/>
            <person name="Henrissat B."/>
            <person name="Coutinho P.M."/>
            <person name="Schwarz S."/>
            <person name="Field L."/>
            <person name="Trindade-Silva A.E."/>
            <person name="Soares C.A.G."/>
            <person name="Elshahawi S."/>
            <person name="Hanora A."/>
            <person name="Schmidt E.W."/>
            <person name="Haygood M.G."/>
            <person name="Posfai J."/>
            <person name="Benner J."/>
            <person name="Madinger C."/>
            <person name="Nove J."/>
            <person name="Anton B."/>
            <person name="Chaudhary K."/>
            <person name="Foster J."/>
            <person name="Holman A."/>
            <person name="Kumar S."/>
            <person name="Lessard P.A."/>
            <person name="Luyten Y.A."/>
            <person name="Slatko B."/>
            <person name="Wood N."/>
            <person name="Wu B."/>
            <person name="Teplitski M."/>
            <person name="Mougous J.D."/>
            <person name="Ward N."/>
            <person name="Eisen J.A."/>
            <person name="Badger J.H."/>
            <person name="Distel D.L."/>
        </authorList>
    </citation>
    <scope>NUCLEOTIDE SEQUENCE [LARGE SCALE GENOMIC DNA]</scope>
    <source>
        <strain evidence="5">ATCC 39867 / T7901</strain>
    </source>
</reference>
<dbReference type="InterPro" id="IPR011004">
    <property type="entry name" value="Trimer_LpxA-like_sf"/>
</dbReference>
<evidence type="ECO:0000256" key="1">
    <source>
        <dbReference type="ARBA" id="ARBA00022679"/>
    </source>
</evidence>
<accession>C5BME5</accession>
<dbReference type="STRING" id="377629.TERTU_0410"/>